<dbReference type="GO" id="GO:0016652">
    <property type="term" value="F:oxidoreductase activity, acting on NAD(P)H as acceptor"/>
    <property type="evidence" value="ECO:0007669"/>
    <property type="project" value="UniProtKB-UniRule"/>
</dbReference>
<comment type="subunit">
    <text evidence="6">Homodimer.</text>
</comment>
<dbReference type="Pfam" id="PF02525">
    <property type="entry name" value="Flavodoxin_2"/>
    <property type="match status" value="1"/>
</dbReference>
<feature type="binding site" evidence="6">
    <location>
        <position position="10"/>
    </location>
    <ligand>
        <name>FMN</name>
        <dbReference type="ChEBI" id="CHEBI:58210"/>
    </ligand>
</feature>
<dbReference type="Gene3D" id="3.40.50.360">
    <property type="match status" value="1"/>
</dbReference>
<dbReference type="SUPFAM" id="SSF52218">
    <property type="entry name" value="Flavoproteins"/>
    <property type="match status" value="1"/>
</dbReference>
<accession>A0A0U3FE58</accession>
<dbReference type="InterPro" id="IPR023048">
    <property type="entry name" value="NADH:quinone_OxRdtase_FMN_depd"/>
</dbReference>
<comment type="similarity">
    <text evidence="6">Belongs to the azoreductase type 1 family.</text>
</comment>
<dbReference type="AlphaFoldDB" id="A0A0U3FE58"/>
<dbReference type="RefSeq" id="WP_058931196.1">
    <property type="nucleotide sequence ID" value="NZ_CP013747.1"/>
</dbReference>
<dbReference type="EMBL" id="CP013747">
    <property type="protein sequence ID" value="ALV42073.1"/>
    <property type="molecule type" value="Genomic_DNA"/>
</dbReference>
<dbReference type="GO" id="GO:0010181">
    <property type="term" value="F:FMN binding"/>
    <property type="evidence" value="ECO:0007669"/>
    <property type="project" value="UniProtKB-UniRule"/>
</dbReference>
<feature type="binding site" evidence="6">
    <location>
        <begin position="16"/>
        <end position="18"/>
    </location>
    <ligand>
        <name>FMN</name>
        <dbReference type="ChEBI" id="CHEBI:58210"/>
    </ligand>
</feature>
<comment type="catalytic activity">
    <reaction evidence="5">
        <text>N,N-dimethyl-1,4-phenylenediamine + anthranilate + 2 NAD(+) = 2-(4-dimethylaminophenyl)diazenylbenzoate + 2 NADH + 2 H(+)</text>
        <dbReference type="Rhea" id="RHEA:55872"/>
        <dbReference type="ChEBI" id="CHEBI:15378"/>
        <dbReference type="ChEBI" id="CHEBI:15783"/>
        <dbReference type="ChEBI" id="CHEBI:16567"/>
        <dbReference type="ChEBI" id="CHEBI:57540"/>
        <dbReference type="ChEBI" id="CHEBI:57945"/>
        <dbReference type="ChEBI" id="CHEBI:71579"/>
        <dbReference type="EC" id="1.7.1.17"/>
    </reaction>
    <physiologicalReaction direction="right-to-left" evidence="5">
        <dbReference type="Rhea" id="RHEA:55874"/>
    </physiologicalReaction>
</comment>
<evidence type="ECO:0000313" key="8">
    <source>
        <dbReference type="EMBL" id="ALV42073.1"/>
    </source>
</evidence>
<keyword evidence="3 6" id="KW-0560">Oxidoreductase</keyword>
<name>A0A0U3FE58_9MICC</name>
<keyword evidence="2 6" id="KW-0288">FMN</keyword>
<dbReference type="EC" id="1.6.5.-" evidence="6"/>
<sequence length="225" mass="23911">MPTLLHINASPRDAHSGSLQLARHFIDAVQDAGGERVTVEVLNLFDAGVLPDFGSIAAAAKMAVFSGQEQSPEQTHAWEAARAVFEQFAAADAYVFNIPMWNAGIPYVLKQWIDIVTQPGWTFGFDPAAGYRGLLEGKHALAIHSSGVYAPGVPAAFGQDFSSTFFADWLAFVGVEDAVHVRFAPTVLNGDVDGTRRKVEAELLDAVAGFAGKLRGAGVLEPASA</sequence>
<keyword evidence="1 6" id="KW-0285">Flavoprotein</keyword>
<dbReference type="InterPro" id="IPR003680">
    <property type="entry name" value="Flavodoxin_fold"/>
</dbReference>
<evidence type="ECO:0000313" key="9">
    <source>
        <dbReference type="Proteomes" id="UP000065151"/>
    </source>
</evidence>
<dbReference type="Proteomes" id="UP000065151">
    <property type="component" value="Chromosome"/>
</dbReference>
<organism evidence="8">
    <name type="scientific">Pseudarthrobacter sulfonivorans</name>
    <dbReference type="NCBI Taxonomy" id="121292"/>
    <lineage>
        <taxon>Bacteria</taxon>
        <taxon>Bacillati</taxon>
        <taxon>Actinomycetota</taxon>
        <taxon>Actinomycetes</taxon>
        <taxon>Micrococcales</taxon>
        <taxon>Micrococcaceae</taxon>
        <taxon>Pseudarthrobacter</taxon>
    </lineage>
</organism>
<proteinExistence type="inferred from homology"/>
<dbReference type="GO" id="GO:0016655">
    <property type="term" value="F:oxidoreductase activity, acting on NAD(P)H, quinone or similar compound as acceptor"/>
    <property type="evidence" value="ECO:0007669"/>
    <property type="project" value="InterPro"/>
</dbReference>
<evidence type="ECO:0000256" key="4">
    <source>
        <dbReference type="ARBA" id="ARBA00023027"/>
    </source>
</evidence>
<comment type="cofactor">
    <cofactor evidence="6">
        <name>FMN</name>
        <dbReference type="ChEBI" id="CHEBI:58210"/>
    </cofactor>
    <text evidence="6">Binds 1 FMN per subunit.</text>
</comment>
<dbReference type="PANTHER" id="PTHR43741:SF4">
    <property type="entry name" value="FMN-DEPENDENT NADH:QUINONE OXIDOREDUCTASE"/>
    <property type="match status" value="1"/>
</dbReference>
<protein>
    <recommendedName>
        <fullName evidence="6">FMN dependent NADH:quinone oxidoreductase</fullName>
        <ecNumber evidence="6">1.6.5.-</ecNumber>
    </recommendedName>
    <alternativeName>
        <fullName evidence="6">Azo-dye reductase</fullName>
    </alternativeName>
    <alternativeName>
        <fullName evidence="6">FMN-dependent NADH-azo compound oxidoreductase</fullName>
    </alternativeName>
    <alternativeName>
        <fullName evidence="6">FMN-dependent NADH-azoreductase</fullName>
        <ecNumber evidence="6">1.7.1.17</ecNumber>
    </alternativeName>
</protein>
<evidence type="ECO:0000256" key="3">
    <source>
        <dbReference type="ARBA" id="ARBA00023002"/>
    </source>
</evidence>
<comment type="catalytic activity">
    <reaction evidence="6">
        <text>2 a quinone + NADH + H(+) = 2 a 1,4-benzosemiquinone + NAD(+)</text>
        <dbReference type="Rhea" id="RHEA:65952"/>
        <dbReference type="ChEBI" id="CHEBI:15378"/>
        <dbReference type="ChEBI" id="CHEBI:57540"/>
        <dbReference type="ChEBI" id="CHEBI:57945"/>
        <dbReference type="ChEBI" id="CHEBI:132124"/>
        <dbReference type="ChEBI" id="CHEBI:134225"/>
    </reaction>
</comment>
<evidence type="ECO:0000256" key="1">
    <source>
        <dbReference type="ARBA" id="ARBA00022630"/>
    </source>
</evidence>
<dbReference type="STRING" id="121292.AU252_13655"/>
<comment type="function">
    <text evidence="6">Quinone reductase that provides resistance to thiol-specific stress caused by electrophilic quinones.</text>
</comment>
<evidence type="ECO:0000259" key="7">
    <source>
        <dbReference type="Pfam" id="PF02525"/>
    </source>
</evidence>
<dbReference type="PANTHER" id="PTHR43741">
    <property type="entry name" value="FMN-DEPENDENT NADH-AZOREDUCTASE 1"/>
    <property type="match status" value="1"/>
</dbReference>
<evidence type="ECO:0000256" key="5">
    <source>
        <dbReference type="ARBA" id="ARBA00048542"/>
    </source>
</evidence>
<evidence type="ECO:0000256" key="6">
    <source>
        <dbReference type="HAMAP-Rule" id="MF_01216"/>
    </source>
</evidence>
<dbReference type="KEGG" id="psul:AU252_13655"/>
<evidence type="ECO:0000256" key="2">
    <source>
        <dbReference type="ARBA" id="ARBA00022643"/>
    </source>
</evidence>
<gene>
    <name evidence="6" type="primary">azoR</name>
    <name evidence="8" type="ORF">AU252_13655</name>
</gene>
<dbReference type="GO" id="GO:0009055">
    <property type="term" value="F:electron transfer activity"/>
    <property type="evidence" value="ECO:0007669"/>
    <property type="project" value="UniProtKB-UniRule"/>
</dbReference>
<keyword evidence="4 6" id="KW-0520">NAD</keyword>
<dbReference type="InterPro" id="IPR029039">
    <property type="entry name" value="Flavoprotein-like_sf"/>
</dbReference>
<comment type="caution">
    <text evidence="6">Lacks conserved residue(s) required for the propagation of feature annotation.</text>
</comment>
<comment type="function">
    <text evidence="6">Also exhibits azoreductase activity. Catalyzes the reductive cleavage of the azo bond in aromatic azo compounds to the corresponding amines.</text>
</comment>
<dbReference type="InterPro" id="IPR050104">
    <property type="entry name" value="FMN-dep_NADH:Q_OxRdtase_AzoR1"/>
</dbReference>
<feature type="domain" description="Flavodoxin-like fold" evidence="7">
    <location>
        <begin position="3"/>
        <end position="197"/>
    </location>
</feature>
<dbReference type="EC" id="1.7.1.17" evidence="6"/>
<dbReference type="HAMAP" id="MF_01216">
    <property type="entry name" value="Azoreductase_type1"/>
    <property type="match status" value="1"/>
</dbReference>
<reference evidence="8 9" key="1">
    <citation type="submission" date="2015-12" db="EMBL/GenBank/DDBJ databases">
        <authorList>
            <person name="Shamseldin A."/>
            <person name="Moawad H."/>
            <person name="Abd El-Rahim W.M."/>
            <person name="Sadowsky M.J."/>
        </authorList>
    </citation>
    <scope>NUCLEOTIDE SEQUENCE [LARGE SCALE GENOMIC DNA]</scope>
    <source>
        <strain evidence="8 9">Ar51</strain>
    </source>
</reference>